<evidence type="ECO:0000313" key="4">
    <source>
        <dbReference type="EMBL" id="ACV23378.1"/>
    </source>
</evidence>
<dbReference type="HOGENOM" id="CLU_060318_0_0_11"/>
<feature type="transmembrane region" description="Helical" evidence="2">
    <location>
        <begin position="131"/>
        <end position="150"/>
    </location>
</feature>
<feature type="transmembrane region" description="Helical" evidence="2">
    <location>
        <begin position="311"/>
        <end position="332"/>
    </location>
</feature>
<dbReference type="CDD" id="cd00093">
    <property type="entry name" value="HTH_XRE"/>
    <property type="match status" value="1"/>
</dbReference>
<feature type="transmembrane region" description="Helical" evidence="2">
    <location>
        <begin position="98"/>
        <end position="119"/>
    </location>
</feature>
<accession>C7N1T7</accession>
<dbReference type="Pfam" id="PF01381">
    <property type="entry name" value="HTH_3"/>
    <property type="match status" value="1"/>
</dbReference>
<keyword evidence="5" id="KW-1185">Reference proteome</keyword>
<dbReference type="RefSeq" id="WP_012799478.1">
    <property type="nucleotide sequence ID" value="NC_013165.1"/>
</dbReference>
<keyword evidence="2" id="KW-0472">Membrane</keyword>
<protein>
    <submittedName>
        <fullName evidence="4">Predicted transcriptional regulator</fullName>
    </submittedName>
</protein>
<dbReference type="AlphaFoldDB" id="C7N1T7"/>
<gene>
    <name evidence="4" type="ordered locus">Shel_23690</name>
</gene>
<feature type="domain" description="HTH cro/C1-type" evidence="3">
    <location>
        <begin position="7"/>
        <end position="61"/>
    </location>
</feature>
<organism evidence="4 5">
    <name type="scientific">Slackia heliotrinireducens (strain ATCC 29202 / DSM 20476 / NCTC 11029 / RHS 1)</name>
    <name type="common">Peptococcus heliotrinreducens</name>
    <dbReference type="NCBI Taxonomy" id="471855"/>
    <lineage>
        <taxon>Bacteria</taxon>
        <taxon>Bacillati</taxon>
        <taxon>Actinomycetota</taxon>
        <taxon>Coriobacteriia</taxon>
        <taxon>Eggerthellales</taxon>
        <taxon>Eggerthellaceae</taxon>
        <taxon>Slackia</taxon>
    </lineage>
</organism>
<feature type="transmembrane region" description="Helical" evidence="2">
    <location>
        <begin position="184"/>
        <end position="203"/>
    </location>
</feature>
<dbReference type="Proteomes" id="UP000002026">
    <property type="component" value="Chromosome"/>
</dbReference>
<reference evidence="4 5" key="1">
    <citation type="journal article" date="2009" name="Stand. Genomic Sci.">
        <title>Complete genome sequence of Slackia heliotrinireducens type strain (RHS 1).</title>
        <authorList>
            <person name="Pukall R."/>
            <person name="Lapidus A."/>
            <person name="Nolan M."/>
            <person name="Copeland A."/>
            <person name="Glavina Del Rio T."/>
            <person name="Lucas S."/>
            <person name="Chen F."/>
            <person name="Tice H."/>
            <person name="Cheng J.F."/>
            <person name="Chertkov O."/>
            <person name="Bruce D."/>
            <person name="Goodwin L."/>
            <person name="Kuske C."/>
            <person name="Brettin T."/>
            <person name="Detter J.C."/>
            <person name="Han C."/>
            <person name="Pitluck S."/>
            <person name="Pati A."/>
            <person name="Mavrommatis K."/>
            <person name="Ivanova N."/>
            <person name="Ovchinnikova G."/>
            <person name="Chen A."/>
            <person name="Palaniappan K."/>
            <person name="Schneider S."/>
            <person name="Rohde M."/>
            <person name="Chain P."/>
            <person name="D'haeseleer P."/>
            <person name="Goker M."/>
            <person name="Bristow J."/>
            <person name="Eisen J.A."/>
            <person name="Markowitz V."/>
            <person name="Kyrpides N.C."/>
            <person name="Klenk H.P."/>
            <person name="Hugenholtz P."/>
        </authorList>
    </citation>
    <scope>NUCLEOTIDE SEQUENCE [LARGE SCALE GENOMIC DNA]</scope>
    <source>
        <strain evidence="5">ATCC 29202 / DSM 20476 / NCTC 11029 / RHS 1</strain>
    </source>
</reference>
<evidence type="ECO:0000313" key="5">
    <source>
        <dbReference type="Proteomes" id="UP000002026"/>
    </source>
</evidence>
<evidence type="ECO:0000259" key="3">
    <source>
        <dbReference type="PROSITE" id="PS50943"/>
    </source>
</evidence>
<feature type="transmembrane region" description="Helical" evidence="2">
    <location>
        <begin position="215"/>
        <end position="236"/>
    </location>
</feature>
<dbReference type="PANTHER" id="PTHR46558">
    <property type="entry name" value="TRACRIPTIONAL REGULATORY PROTEIN-RELATED-RELATED"/>
    <property type="match status" value="1"/>
</dbReference>
<dbReference type="STRING" id="471855.Shel_23690"/>
<sequence>MSFRDNLQYLRSTRSMTQEQLAMMVGVSRQSVTKWESERAYPEMDKLLKISQIFDCTIDELVQGDLTHRDIQPEKAMPVDMSSDSIGYVDRFKVHARLISIGVGCFIIGCGLGLLLTGLLQTIGFSTQVEILLPVLVLAFVIAGLAFVIPESTRHTLFMKEHPYIIDFFSSEERMENGVRTSRGIVLGTGIILASLILVFVFGERIDGIEPLEEIVSGIMLIGIAVGVGFIVYFGILSDMTNIAEYNVSALCELTDEEAVELLDDRDASERERLLAKRRINKIVGASCGITMVIATIAGLVLLFSEFEFFWMAWCVGGLICAVIAIVGSILAPKPNAA</sequence>
<proteinExistence type="predicted"/>
<dbReference type="PANTHER" id="PTHR46558:SF13">
    <property type="entry name" value="HTH-TYPE TRANSCRIPTIONAL REGULATOR IMMR"/>
    <property type="match status" value="1"/>
</dbReference>
<keyword evidence="2" id="KW-0812">Transmembrane</keyword>
<dbReference type="eggNOG" id="COG1476">
    <property type="taxonomic scope" value="Bacteria"/>
</dbReference>
<dbReference type="PROSITE" id="PS50943">
    <property type="entry name" value="HTH_CROC1"/>
    <property type="match status" value="1"/>
</dbReference>
<evidence type="ECO:0000256" key="1">
    <source>
        <dbReference type="ARBA" id="ARBA00023125"/>
    </source>
</evidence>
<keyword evidence="2" id="KW-1133">Transmembrane helix</keyword>
<dbReference type="InterPro" id="IPR001387">
    <property type="entry name" value="Cro/C1-type_HTH"/>
</dbReference>
<dbReference type="KEGG" id="shi:Shel_23690"/>
<evidence type="ECO:0000256" key="2">
    <source>
        <dbReference type="SAM" id="Phobius"/>
    </source>
</evidence>
<feature type="transmembrane region" description="Helical" evidence="2">
    <location>
        <begin position="283"/>
        <end position="305"/>
    </location>
</feature>
<dbReference type="EMBL" id="CP001684">
    <property type="protein sequence ID" value="ACV23378.1"/>
    <property type="molecule type" value="Genomic_DNA"/>
</dbReference>
<dbReference type="GO" id="GO:0003677">
    <property type="term" value="F:DNA binding"/>
    <property type="evidence" value="ECO:0007669"/>
    <property type="project" value="UniProtKB-KW"/>
</dbReference>
<dbReference type="SMART" id="SM00530">
    <property type="entry name" value="HTH_XRE"/>
    <property type="match status" value="1"/>
</dbReference>
<dbReference type="InterPro" id="IPR010982">
    <property type="entry name" value="Lambda_DNA-bd_dom_sf"/>
</dbReference>
<name>C7N1T7_SLAHD</name>
<dbReference type="SUPFAM" id="SSF47413">
    <property type="entry name" value="lambda repressor-like DNA-binding domains"/>
    <property type="match status" value="1"/>
</dbReference>
<keyword evidence="1" id="KW-0238">DNA-binding</keyword>
<dbReference type="Gene3D" id="1.10.260.40">
    <property type="entry name" value="lambda repressor-like DNA-binding domains"/>
    <property type="match status" value="1"/>
</dbReference>